<evidence type="ECO:0000256" key="4">
    <source>
        <dbReference type="PIRNR" id="PIRNR005426"/>
    </source>
</evidence>
<evidence type="ECO:0000313" key="7">
    <source>
        <dbReference type="Proteomes" id="UP000683428"/>
    </source>
</evidence>
<dbReference type="KEGG" id="aiq:Azoinq_14555"/>
<dbReference type="RefSeq" id="WP_216128155.1">
    <property type="nucleotide sequence ID" value="NZ_CP064782.1"/>
</dbReference>
<dbReference type="PANTHER" id="PTHR43425:SF2">
    <property type="entry name" value="OXYGEN-INSENSITIVE NADPH NITROREDUCTASE"/>
    <property type="match status" value="1"/>
</dbReference>
<feature type="domain" description="Nitroreductase" evidence="5">
    <location>
        <begin position="35"/>
        <end position="189"/>
    </location>
</feature>
<keyword evidence="2 4" id="KW-0288">FMN</keyword>
<gene>
    <name evidence="6" type="ORF">Azoinq_14555</name>
</gene>
<accession>A0A975SMF1</accession>
<sequence length="277" mass="30087">MHPDTDLRPLFSARYGQPTAFPLPDTNEVLHSLLEHRSVRAFRPDPLAPGLLETLVAAAQSASSSSNLQVWSLVAVQDPARKARLAEYCGNQAHVAACPLFLAWLADLSRLERVARRLDQPSAALDTLEMGLVGVIDAALAAQNAVVAAESLGLGTVYIGGLRNRVPEVARELELPPHVFPVFGLCVGYPDSAKLPRVKPRLPQTTVLHRERYRVDEAGEAAAIADYDHTMSAFYRGAGIRAEGWTPHSANRVKGPESLSGRDKLADFFRGQGFPLK</sequence>
<dbReference type="Pfam" id="PF00881">
    <property type="entry name" value="Nitroreductase"/>
    <property type="match status" value="1"/>
</dbReference>
<dbReference type="EMBL" id="CP064782">
    <property type="protein sequence ID" value="QWT49015.1"/>
    <property type="molecule type" value="Genomic_DNA"/>
</dbReference>
<reference evidence="6" key="1">
    <citation type="submission" date="2020-11" db="EMBL/GenBank/DDBJ databases">
        <title>Azospira inquinata sp. nov.</title>
        <authorList>
            <person name="Moe W.M."/>
            <person name="Mikes M.C."/>
        </authorList>
    </citation>
    <scope>NUCLEOTIDE SEQUENCE</scope>
    <source>
        <strain evidence="6">Azo-3</strain>
    </source>
</reference>
<keyword evidence="7" id="KW-1185">Reference proteome</keyword>
<comment type="similarity">
    <text evidence="4">Belongs to the flavin oxidoreductase frp family.</text>
</comment>
<evidence type="ECO:0000256" key="2">
    <source>
        <dbReference type="ARBA" id="ARBA00022643"/>
    </source>
</evidence>
<dbReference type="AlphaFoldDB" id="A0A975SMF1"/>
<dbReference type="InterPro" id="IPR029479">
    <property type="entry name" value="Nitroreductase"/>
</dbReference>
<dbReference type="InterPro" id="IPR016446">
    <property type="entry name" value="Flavin_OxRdtase_Frp"/>
</dbReference>
<protein>
    <submittedName>
        <fullName evidence="6">NADPH-dependent oxidoreductase</fullName>
    </submittedName>
</protein>
<dbReference type="CDD" id="cd02146">
    <property type="entry name" value="NfsA-like"/>
    <property type="match status" value="1"/>
</dbReference>
<name>A0A975SMF1_9RHOO</name>
<evidence type="ECO:0000313" key="6">
    <source>
        <dbReference type="EMBL" id="QWT49015.1"/>
    </source>
</evidence>
<organism evidence="6 7">
    <name type="scientific">Azospira inquinata</name>
    <dbReference type="NCBI Taxonomy" id="2785627"/>
    <lineage>
        <taxon>Bacteria</taxon>
        <taxon>Pseudomonadati</taxon>
        <taxon>Pseudomonadota</taxon>
        <taxon>Betaproteobacteria</taxon>
        <taxon>Rhodocyclales</taxon>
        <taxon>Rhodocyclaceae</taxon>
        <taxon>Azospira</taxon>
    </lineage>
</organism>
<keyword evidence="3 4" id="KW-0560">Oxidoreductase</keyword>
<dbReference type="Proteomes" id="UP000683428">
    <property type="component" value="Chromosome"/>
</dbReference>
<evidence type="ECO:0000256" key="1">
    <source>
        <dbReference type="ARBA" id="ARBA00022630"/>
    </source>
</evidence>
<keyword evidence="4" id="KW-0521">NADP</keyword>
<dbReference type="GO" id="GO:0016491">
    <property type="term" value="F:oxidoreductase activity"/>
    <property type="evidence" value="ECO:0007669"/>
    <property type="project" value="UniProtKB-KW"/>
</dbReference>
<proteinExistence type="inferred from homology"/>
<keyword evidence="1 4" id="KW-0285">Flavoprotein</keyword>
<dbReference type="PANTHER" id="PTHR43425">
    <property type="entry name" value="OXYGEN-INSENSITIVE NADPH NITROREDUCTASE"/>
    <property type="match status" value="1"/>
</dbReference>
<evidence type="ECO:0000259" key="5">
    <source>
        <dbReference type="Pfam" id="PF00881"/>
    </source>
</evidence>
<dbReference type="PIRSF" id="PIRSF005426">
    <property type="entry name" value="Frp"/>
    <property type="match status" value="1"/>
</dbReference>
<evidence type="ECO:0000256" key="3">
    <source>
        <dbReference type="ARBA" id="ARBA00023002"/>
    </source>
</evidence>